<dbReference type="Proteomes" id="UP001317742">
    <property type="component" value="Chromosome"/>
</dbReference>
<organism evidence="1 2">
    <name type="scientific">Pseudodesulfovibrio nedwellii</name>
    <dbReference type="NCBI Taxonomy" id="2973072"/>
    <lineage>
        <taxon>Bacteria</taxon>
        <taxon>Pseudomonadati</taxon>
        <taxon>Thermodesulfobacteriota</taxon>
        <taxon>Desulfovibrionia</taxon>
        <taxon>Desulfovibrionales</taxon>
        <taxon>Desulfovibrionaceae</taxon>
    </lineage>
</organism>
<accession>A0ABN6S8C3</accession>
<keyword evidence="2" id="KW-1185">Reference proteome</keyword>
<evidence type="ECO:0000313" key="2">
    <source>
        <dbReference type="Proteomes" id="UP001317742"/>
    </source>
</evidence>
<proteinExistence type="predicted"/>
<dbReference type="EMBL" id="AP026709">
    <property type="protein sequence ID" value="BDQ38433.1"/>
    <property type="molecule type" value="Genomic_DNA"/>
</dbReference>
<dbReference type="RefSeq" id="WP_281760932.1">
    <property type="nucleotide sequence ID" value="NZ_AP026709.1"/>
</dbReference>
<sequence>MTSKDNTSIQQVILQLEKEFPPLISRSLGSKATGYTVAERTFANLDSKGEGPAERLRIGRRVCYPRSAFISWVLERLEVDND</sequence>
<protein>
    <recommendedName>
        <fullName evidence="3">DNA-binding protein</fullName>
    </recommendedName>
</protein>
<evidence type="ECO:0008006" key="3">
    <source>
        <dbReference type="Google" id="ProtNLM"/>
    </source>
</evidence>
<gene>
    <name evidence="1" type="ORF">SYK_27930</name>
</gene>
<reference evidence="1 2" key="1">
    <citation type="submission" date="2022-08" db="EMBL/GenBank/DDBJ databases">
        <title>Genome Sequence of the sulphate-reducing bacterium, Pseudodesulfovibrio sp. SYK.</title>
        <authorList>
            <person name="Kondo R."/>
            <person name="Kataoka T."/>
        </authorList>
    </citation>
    <scope>NUCLEOTIDE SEQUENCE [LARGE SCALE GENOMIC DNA]</scope>
    <source>
        <strain evidence="1 2">SYK</strain>
    </source>
</reference>
<name>A0ABN6S8C3_9BACT</name>
<evidence type="ECO:0000313" key="1">
    <source>
        <dbReference type="EMBL" id="BDQ38433.1"/>
    </source>
</evidence>